<evidence type="ECO:0000259" key="10">
    <source>
        <dbReference type="PROSITE" id="PS50929"/>
    </source>
</evidence>
<evidence type="ECO:0000313" key="12">
    <source>
        <dbReference type="Proteomes" id="UP001642464"/>
    </source>
</evidence>
<gene>
    <name evidence="11" type="ORF">SCF082_LOCUS37101</name>
</gene>
<keyword evidence="6" id="KW-0175">Coiled coil</keyword>
<proteinExistence type="inferred from homology"/>
<feature type="compositionally biased region" description="Basic residues" evidence="7">
    <location>
        <begin position="1140"/>
        <end position="1150"/>
    </location>
</feature>
<feature type="transmembrane region" description="Helical" evidence="8">
    <location>
        <begin position="748"/>
        <end position="767"/>
    </location>
</feature>
<dbReference type="SUPFAM" id="SSF52540">
    <property type="entry name" value="P-loop containing nucleoside triphosphate hydrolases"/>
    <property type="match status" value="1"/>
</dbReference>
<protein>
    <submittedName>
        <fullName evidence="11">Inner membrane ABC transporter ATP-binding protein YddA (CDS102)</fullName>
    </submittedName>
</protein>
<keyword evidence="11" id="KW-0067">ATP-binding</keyword>
<feature type="coiled-coil region" evidence="6">
    <location>
        <begin position="396"/>
        <end position="434"/>
    </location>
</feature>
<dbReference type="InterPro" id="IPR050835">
    <property type="entry name" value="ABC_transporter_sub-D"/>
</dbReference>
<comment type="caution">
    <text evidence="11">The sequence shown here is derived from an EMBL/GenBank/DDBJ whole genome shotgun (WGS) entry which is preliminary data.</text>
</comment>
<feature type="region of interest" description="Disordered" evidence="7">
    <location>
        <begin position="1126"/>
        <end position="1150"/>
    </location>
</feature>
<evidence type="ECO:0000256" key="3">
    <source>
        <dbReference type="ARBA" id="ARBA00022692"/>
    </source>
</evidence>
<dbReference type="PROSITE" id="PS50893">
    <property type="entry name" value="ABC_TRANSPORTER_2"/>
    <property type="match status" value="1"/>
</dbReference>
<evidence type="ECO:0000256" key="2">
    <source>
        <dbReference type="ARBA" id="ARBA00022448"/>
    </source>
</evidence>
<accession>A0ABP0PRE5</accession>
<dbReference type="Pfam" id="PF06472">
    <property type="entry name" value="ABC_membrane_2"/>
    <property type="match status" value="1"/>
</dbReference>
<dbReference type="InterPro" id="IPR036640">
    <property type="entry name" value="ABC1_TM_sf"/>
</dbReference>
<dbReference type="SUPFAM" id="SSF90123">
    <property type="entry name" value="ABC transporter transmembrane region"/>
    <property type="match status" value="1"/>
</dbReference>
<reference evidence="11 12" key="1">
    <citation type="submission" date="2024-02" db="EMBL/GenBank/DDBJ databases">
        <authorList>
            <person name="Chen Y."/>
            <person name="Shah S."/>
            <person name="Dougan E. K."/>
            <person name="Thang M."/>
            <person name="Chan C."/>
        </authorList>
    </citation>
    <scope>NUCLEOTIDE SEQUENCE [LARGE SCALE GENOMIC DNA]</scope>
</reference>
<evidence type="ECO:0000313" key="11">
    <source>
        <dbReference type="EMBL" id="CAK9077300.1"/>
    </source>
</evidence>
<feature type="transmembrane region" description="Helical" evidence="8">
    <location>
        <begin position="722"/>
        <end position="741"/>
    </location>
</feature>
<evidence type="ECO:0000256" key="4">
    <source>
        <dbReference type="ARBA" id="ARBA00022989"/>
    </source>
</evidence>
<comment type="similarity">
    <text evidence="1">Belongs to the ABC transporter superfamily. ABCD family. Peroxisomal fatty acyl CoA transporter (TC 3.A.1.203) subfamily.</text>
</comment>
<keyword evidence="5 8" id="KW-0472">Membrane</keyword>
<evidence type="ECO:0000256" key="5">
    <source>
        <dbReference type="ARBA" id="ARBA00023136"/>
    </source>
</evidence>
<dbReference type="Pfam" id="PF00005">
    <property type="entry name" value="ABC_tran"/>
    <property type="match status" value="1"/>
</dbReference>
<feature type="transmembrane region" description="Helical" evidence="8">
    <location>
        <begin position="644"/>
        <end position="661"/>
    </location>
</feature>
<evidence type="ECO:0000256" key="8">
    <source>
        <dbReference type="SAM" id="Phobius"/>
    </source>
</evidence>
<dbReference type="Gene3D" id="3.40.50.300">
    <property type="entry name" value="P-loop containing nucleotide triphosphate hydrolases"/>
    <property type="match status" value="1"/>
</dbReference>
<name>A0ABP0PRE5_9DINO</name>
<dbReference type="EMBL" id="CAXAMM010037557">
    <property type="protein sequence ID" value="CAK9077300.1"/>
    <property type="molecule type" value="Genomic_DNA"/>
</dbReference>
<evidence type="ECO:0000256" key="7">
    <source>
        <dbReference type="SAM" id="MobiDB-lite"/>
    </source>
</evidence>
<dbReference type="GO" id="GO:0005524">
    <property type="term" value="F:ATP binding"/>
    <property type="evidence" value="ECO:0007669"/>
    <property type="project" value="UniProtKB-KW"/>
</dbReference>
<feature type="domain" description="ABC transmembrane type-1" evidence="10">
    <location>
        <begin position="706"/>
        <end position="881"/>
    </location>
</feature>
<dbReference type="Proteomes" id="UP001642464">
    <property type="component" value="Unassembled WGS sequence"/>
</dbReference>
<evidence type="ECO:0000256" key="1">
    <source>
        <dbReference type="ARBA" id="ARBA00008575"/>
    </source>
</evidence>
<dbReference type="InterPro" id="IPR011527">
    <property type="entry name" value="ABC1_TM_dom"/>
</dbReference>
<dbReference type="Gene3D" id="1.20.1560.10">
    <property type="entry name" value="ABC transporter type 1, transmembrane domain"/>
    <property type="match status" value="1"/>
</dbReference>
<sequence length="1150" mass="128660">MGFGRLLQLLADQVAKVEDLHPSDVNVARSRQGASALDLDASLLHQVPKRRHLSSFLVETKPKQDSEVKAPEATVSLYNPDNRRIFLIAAPVTVLAAAFFECSAKHRMAETDLSAPLPKVVEAATKEEEEFPEPVADQNLNRRKVLDLQHEINQLQKLSLKHHEAVTHLETGLKTMISEVHLRRALGLAFQEFENRIEDAFQDSNRKCLSMFSKREDVIELQTLVTKKVNWAEYNAVLKKLADLRQYVDGMAETVFIGQREALESEFAKKANADWVEKALGEKAEFTDLNDVRARLERLEVLVAHNDQKHSSKLQAMREETAAKNDEIYQRQHALMKEANGTMTSNKQSVQDMKTMIERHEARLKQTDSSLLEMSKAQQEMAQLAGKTLLPRIEQMEDWLQRKDQADLAKDELLRQLEGQADELKGVVDDRLQEMGRQGEQFREQLEFLMQATEMLKRRLREMSKHQNGKMKEISDDQGRQVQQLAALERVMKRQDRETRAELRSMTATGDSWRAPTGGGHGLPMLPAEEDPNVRLTGVLQQLQKIAGGGFSEQSTHVGSFFPSRGAATDDWGDAADSLGRPTPAMASAWPERAEKVPLRQAGYAAAHLTLLGVGLYVDVALTQWNGVFWTALQNHQSKQFYRLLWDFVIITGVTGFVGTYNDYLSGMWHLHARDHLTRHFNQLWVSNGAMCMMRQSSIQVDNPDQRIDQDVDEFVGSTRELFFGGLGSIVRLGIYFPILLRSAPAPLLGFVLVWPIFGALMTHGLGRRLIPLSLAGESANADFRSELVFAREKADSLALMGAGPHLAENLQERFEVMKRVAYAEFDVTKFLNFFKMMYEEYGTVVPFVLLAPAYFSGALDLGKLMQLRMIVERVSQSLTFPVAAYEQAVGWRVAANRLAALAAATSAVAPPSSDSPSAPGLGSPSVLRVEGVDLKTPQGRLLLENVNLEVSPGERLLLVLPASGGKSLLLRAIAGLWSHMSGSVRKDEDAVYIQGFEFPPLSLRQLLSYPQPPEGDAQLALHLVDLGHLLAAHPPDRPCQWEERWEEVLSPEDQQRFLMARLLLRQPKLALLDEPLANLPDEDALRLLRQIPSDTAIVSFSRTRRLAAAHHRVLELVGATATEDQVGEGKKTSAARPIRLGHKVKSTES</sequence>
<feature type="domain" description="ABC transporter" evidence="9">
    <location>
        <begin position="928"/>
        <end position="1143"/>
    </location>
</feature>
<keyword evidence="3 8" id="KW-0812">Transmembrane</keyword>
<dbReference type="PROSITE" id="PS50929">
    <property type="entry name" value="ABC_TM1F"/>
    <property type="match status" value="1"/>
</dbReference>
<keyword evidence="4 8" id="KW-1133">Transmembrane helix</keyword>
<keyword evidence="11" id="KW-0547">Nucleotide-binding</keyword>
<dbReference type="PANTHER" id="PTHR11384">
    <property type="entry name" value="ATP-BINDING CASSETTE, SUB-FAMILY D MEMBER"/>
    <property type="match status" value="1"/>
</dbReference>
<dbReference type="InterPro" id="IPR027417">
    <property type="entry name" value="P-loop_NTPase"/>
</dbReference>
<keyword evidence="12" id="KW-1185">Reference proteome</keyword>
<evidence type="ECO:0000259" key="9">
    <source>
        <dbReference type="PROSITE" id="PS50893"/>
    </source>
</evidence>
<evidence type="ECO:0000256" key="6">
    <source>
        <dbReference type="SAM" id="Coils"/>
    </source>
</evidence>
<keyword evidence="2" id="KW-0813">Transport</keyword>
<dbReference type="PANTHER" id="PTHR11384:SF59">
    <property type="entry name" value="LYSOSOMAL COBALAMIN TRANSPORTER ABCD4"/>
    <property type="match status" value="1"/>
</dbReference>
<organism evidence="11 12">
    <name type="scientific">Durusdinium trenchii</name>
    <dbReference type="NCBI Taxonomy" id="1381693"/>
    <lineage>
        <taxon>Eukaryota</taxon>
        <taxon>Sar</taxon>
        <taxon>Alveolata</taxon>
        <taxon>Dinophyceae</taxon>
        <taxon>Suessiales</taxon>
        <taxon>Symbiodiniaceae</taxon>
        <taxon>Durusdinium</taxon>
    </lineage>
</organism>
<dbReference type="InterPro" id="IPR003439">
    <property type="entry name" value="ABC_transporter-like_ATP-bd"/>
</dbReference>